<evidence type="ECO:0000313" key="8">
    <source>
        <dbReference type="Proteomes" id="UP001373714"/>
    </source>
</evidence>
<comment type="caution">
    <text evidence="7">The sequence shown here is derived from an EMBL/GenBank/DDBJ whole genome shotgun (WGS) entry which is preliminary data.</text>
</comment>
<evidence type="ECO:0000256" key="4">
    <source>
        <dbReference type="ARBA" id="ARBA00022840"/>
    </source>
</evidence>
<organism evidence="7 8">
    <name type="scientific">Orbilia blumenaviensis</name>
    <dbReference type="NCBI Taxonomy" id="1796055"/>
    <lineage>
        <taxon>Eukaryota</taxon>
        <taxon>Fungi</taxon>
        <taxon>Dikarya</taxon>
        <taxon>Ascomycota</taxon>
        <taxon>Pezizomycotina</taxon>
        <taxon>Orbiliomycetes</taxon>
        <taxon>Orbiliales</taxon>
        <taxon>Orbiliaceae</taxon>
        <taxon>Orbilia</taxon>
    </lineage>
</organism>
<evidence type="ECO:0000256" key="5">
    <source>
        <dbReference type="PROSITE-ProRule" id="PRU00560"/>
    </source>
</evidence>
<evidence type="ECO:0000313" key="7">
    <source>
        <dbReference type="EMBL" id="KAK6352318.1"/>
    </source>
</evidence>
<reference evidence="7 8" key="1">
    <citation type="submission" date="2019-10" db="EMBL/GenBank/DDBJ databases">
        <authorList>
            <person name="Palmer J.M."/>
        </authorList>
    </citation>
    <scope>NUCLEOTIDE SEQUENCE [LARGE SCALE GENOMIC DNA]</scope>
    <source>
        <strain evidence="7 8">TWF730</strain>
    </source>
</reference>
<evidence type="ECO:0000256" key="3">
    <source>
        <dbReference type="ARBA" id="ARBA00022806"/>
    </source>
</evidence>
<keyword evidence="8" id="KW-1185">Reference proteome</keyword>
<dbReference type="Gene3D" id="3.40.50.300">
    <property type="entry name" value="P-loop containing nucleotide triphosphate hydrolases"/>
    <property type="match status" value="2"/>
</dbReference>
<evidence type="ECO:0000259" key="6">
    <source>
        <dbReference type="PROSITE" id="PS51198"/>
    </source>
</evidence>
<dbReference type="Gene3D" id="1.25.40.10">
    <property type="entry name" value="Tetratricopeptide repeat domain"/>
    <property type="match status" value="1"/>
</dbReference>
<feature type="binding site" evidence="5">
    <location>
        <begin position="573"/>
        <end position="580"/>
    </location>
    <ligand>
        <name>ATP</name>
        <dbReference type="ChEBI" id="CHEBI:30616"/>
    </ligand>
</feature>
<sequence>MDYGTREPSNSRRNLLHSLILSGDPPTANEVQNLYETLIKDEKPIKALLERSSENHHFRAAFVANPDEMLPKLSDFLRGIKSIAPHKSTQSAGMKKFATEAIRIPDAFTRHIVLALVNEAPGAFDIGSSGYRDFILSVLEIYTFLAPFAMVSLGALRDLVSRVLEVPREIRIIEKIVSEATGAALLKELLGNNSLIQRVFTDTSLRLFGDRLAKLITSCIASHGSDIEDLVSGFENIQAIQNNIEQQILKIESEKQITVIGRIPIRLSEAEKEFLDLAGVPIPYNITSAKNTIESLQGRYRGEIPLMLSSFPCSTCKARLLGVIKTRLNYTQGIEYRYDFADINAPLGVFPMYLSDTAMRDLKSSRVDGNLSKILETLQKLADGMWESDTELSVSSDKSRARFQPVFHAARWCPDGYILWERGIGRFEENSEEWIQIVKVIRVGSQTEIKTAISAARKVQRAYSKEYRRAAAISLQNPARPGTLMPRSFIGKDAIMFEVNNVTVFGSSSSRKLTPSDALILHNIFCTGKQYSLTKRVAEMILQGGHQAEVPFVVSSEEESIINYSDSSVCILGRSGTGKTTCLVFRLLASFIRDRLTNRDKEVRQIFLTRSPVLAEKIRQYVSKLINSYCMKFEIEDDIAEDDDPGPIMEDDERTTTGLLDIDDKSWPMVCTFDSFATMLERSLRLAQRNIFSSDSETSSVDISNRRVDFGKFKRSYWPSLPATKGLSVDGVFSEISGVIKSSSSASSYQPLSEQQYQELSYRVAPNFRPGPEREAVYEVYKAYEKRKTLLCEWDDLDRIIELHRLLARDKKISSRLRSQITEVFVDEVQDQRLPEIELLLDLVNDIKSFAFVLKLAAKIVDLLSSTFPYAIDKCSPELGDFDGPSPIVFSGFSSEDFVKFVLRDGEEESTTIISEFGAEQVLIVRDEEAKYLLPEVIRDKLLILTILESKGMEFQDVFLFDFFSGSSCQSAFRALARSQVTGSHLDDTKYPELCIELKNLYVAVTRSRERLYILESSGSAVQPMHDMWGLDTENAIIDISSPGDSTRETLLGEIKLKESDPEEWAQKGNEFFNQRMYEQAMYCYRKAGKPKLVDVCQAFIFERNGRDIISDPNSWGLARGYYLEAAKLFRRCEWENRAVKCYESIKEYLTAAKLCEELSRIPEKAHENYALRAADFFMEAGEIPRAIPFYKQLGLHERVVSAYRKDNNVKDLISYLKQYRTVIGENLYNKNARIIALTILSSQDISNDLKKPAISLLSDQEQEDLYNQFKFYQELQKLLISQGRLEDAIKLSYCEGYWGDLRDLLKQEESNPSFDRELLTAKGEQFAERILFYELSTSLVALVQRGKTETSEKGVTVQNFSSYPRVSKLFHDSAKSLNETIFSETDCKLKNSYDVLSESLMLADLLILQLFDSGEEKLASWIQAAQGLMDGVLIRSIKRLLDLYRTRVLTNVKILELFFQVIQIDNSGEYNVVKSSPIYDGNSDGGQQITSDEFLERIIGLFRRRIAKAFSWYADRREKEYIKASACRYFLFRGWSKSSSTFLAVND</sequence>
<dbReference type="PANTHER" id="PTHR21529">
    <property type="entry name" value="MAMMARY TURMOR VIRUS RECEPTOR HOMOLOG 1, 2 MTVR1, 2"/>
    <property type="match status" value="1"/>
</dbReference>
<accession>A0AAV9V1G1</accession>
<evidence type="ECO:0000256" key="1">
    <source>
        <dbReference type="ARBA" id="ARBA00022741"/>
    </source>
</evidence>
<name>A0AAV9V1G1_9PEZI</name>
<keyword evidence="3 5" id="KW-0347">Helicase</keyword>
<dbReference type="PROSITE" id="PS51198">
    <property type="entry name" value="UVRD_HELICASE_ATP_BIND"/>
    <property type="match status" value="1"/>
</dbReference>
<dbReference type="Pfam" id="PF00580">
    <property type="entry name" value="UvrD-helicase"/>
    <property type="match status" value="1"/>
</dbReference>
<dbReference type="GO" id="GO:0016787">
    <property type="term" value="F:hydrolase activity"/>
    <property type="evidence" value="ECO:0007669"/>
    <property type="project" value="UniProtKB-UniRule"/>
</dbReference>
<proteinExistence type="predicted"/>
<dbReference type="GO" id="GO:0005524">
    <property type="term" value="F:ATP binding"/>
    <property type="evidence" value="ECO:0007669"/>
    <property type="project" value="UniProtKB-UniRule"/>
</dbReference>
<gene>
    <name evidence="7" type="ORF">TWF730_009148</name>
</gene>
<evidence type="ECO:0000256" key="2">
    <source>
        <dbReference type="ARBA" id="ARBA00022801"/>
    </source>
</evidence>
<dbReference type="InterPro" id="IPR039904">
    <property type="entry name" value="TRANK1"/>
</dbReference>
<feature type="domain" description="UvrD-like helicase ATP-binding" evidence="6">
    <location>
        <begin position="552"/>
        <end position="911"/>
    </location>
</feature>
<dbReference type="InterPro" id="IPR027417">
    <property type="entry name" value="P-loop_NTPase"/>
</dbReference>
<keyword evidence="1 5" id="KW-0547">Nucleotide-binding</keyword>
<dbReference type="EMBL" id="JAVHNS010000006">
    <property type="protein sequence ID" value="KAK6352318.1"/>
    <property type="molecule type" value="Genomic_DNA"/>
</dbReference>
<dbReference type="GO" id="GO:0004386">
    <property type="term" value="F:helicase activity"/>
    <property type="evidence" value="ECO:0007669"/>
    <property type="project" value="UniProtKB-UniRule"/>
</dbReference>
<keyword evidence="2 5" id="KW-0378">Hydrolase</keyword>
<keyword evidence="4 5" id="KW-0067">ATP-binding</keyword>
<dbReference type="SUPFAM" id="SSF48452">
    <property type="entry name" value="TPR-like"/>
    <property type="match status" value="1"/>
</dbReference>
<dbReference type="Proteomes" id="UP001373714">
    <property type="component" value="Unassembled WGS sequence"/>
</dbReference>
<protein>
    <recommendedName>
        <fullName evidence="6">UvrD-like helicase ATP-binding domain-containing protein</fullName>
    </recommendedName>
</protein>
<dbReference type="PANTHER" id="PTHR21529:SF4">
    <property type="entry name" value="TPR AND ANKYRIN REPEAT-CONTAINING PROTEIN 1"/>
    <property type="match status" value="1"/>
</dbReference>
<dbReference type="InterPro" id="IPR011990">
    <property type="entry name" value="TPR-like_helical_dom_sf"/>
</dbReference>
<dbReference type="SUPFAM" id="SSF52540">
    <property type="entry name" value="P-loop containing nucleoside triphosphate hydrolases"/>
    <property type="match status" value="1"/>
</dbReference>
<dbReference type="InterPro" id="IPR014016">
    <property type="entry name" value="UvrD-like_ATP-bd"/>
</dbReference>